<dbReference type="InterPro" id="IPR000719">
    <property type="entry name" value="Prot_kinase_dom"/>
</dbReference>
<protein>
    <recommendedName>
        <fullName evidence="6">Protein kinase domain-containing protein</fullName>
    </recommendedName>
</protein>
<feature type="domain" description="Protein kinase" evidence="6">
    <location>
        <begin position="21"/>
        <end position="289"/>
    </location>
</feature>
<dbReference type="Proteomes" id="UP000030746">
    <property type="component" value="Unassembled WGS sequence"/>
</dbReference>
<keyword evidence="3" id="KW-0547">Nucleotide-binding</keyword>
<evidence type="ECO:0000256" key="5">
    <source>
        <dbReference type="ARBA" id="ARBA00022840"/>
    </source>
</evidence>
<dbReference type="GeneID" id="20236251"/>
<keyword evidence="1" id="KW-0723">Serine/threonine-protein kinase</keyword>
<dbReference type="Gene3D" id="1.10.510.10">
    <property type="entry name" value="Transferase(Phosphotransferase) domain 1"/>
    <property type="match status" value="1"/>
</dbReference>
<dbReference type="Pfam" id="PF00069">
    <property type="entry name" value="Pkinase"/>
    <property type="match status" value="1"/>
</dbReference>
<dbReference type="HOGENOM" id="CLU_000288_63_0_1"/>
<organism evidence="7 8">
    <name type="scientific">Lottia gigantea</name>
    <name type="common">Giant owl limpet</name>
    <dbReference type="NCBI Taxonomy" id="225164"/>
    <lineage>
        <taxon>Eukaryota</taxon>
        <taxon>Metazoa</taxon>
        <taxon>Spiralia</taxon>
        <taxon>Lophotrochozoa</taxon>
        <taxon>Mollusca</taxon>
        <taxon>Gastropoda</taxon>
        <taxon>Patellogastropoda</taxon>
        <taxon>Lottioidea</taxon>
        <taxon>Lottiidae</taxon>
        <taxon>Lottia</taxon>
    </lineage>
</organism>
<evidence type="ECO:0000313" key="7">
    <source>
        <dbReference type="EMBL" id="ESO89163.1"/>
    </source>
</evidence>
<name>V3ZDH0_LOTGI</name>
<accession>V3ZDH0</accession>
<sequence length="289" mass="32887">MDLYRRALDHNWRKSLMEKNYAVLERIDEGSFGEVHTIHKIGETVLYAVKAIRANGAVTDDEYILAEIRSLLELRHPHIVAMYDLILQDNFACIVMEYATQGNLEKYTIHHHPIDDQFLSQSFSQILSAVAYCHSRFIAHKDINPSNILIFNNDCVKIADFGLAVKCHDSCGCLVLCEDYLGQNSYLAPEILNRCPHNAMSSDVWSLGCLLYFMLCGKPPFEGTAEQIAQCQVKIGFQLPTKLLRSVEFIQGISNVIKKLSKVDPMLRLSIHQCVEIWEDVPDKHGTHH</sequence>
<dbReference type="GO" id="GO:0005524">
    <property type="term" value="F:ATP binding"/>
    <property type="evidence" value="ECO:0007669"/>
    <property type="project" value="UniProtKB-KW"/>
</dbReference>
<evidence type="ECO:0000259" key="6">
    <source>
        <dbReference type="PROSITE" id="PS50011"/>
    </source>
</evidence>
<dbReference type="GO" id="GO:0004674">
    <property type="term" value="F:protein serine/threonine kinase activity"/>
    <property type="evidence" value="ECO:0007669"/>
    <property type="project" value="UniProtKB-KW"/>
</dbReference>
<dbReference type="STRING" id="225164.V3ZDH0"/>
<dbReference type="SUPFAM" id="SSF56112">
    <property type="entry name" value="Protein kinase-like (PK-like)"/>
    <property type="match status" value="1"/>
</dbReference>
<evidence type="ECO:0000313" key="8">
    <source>
        <dbReference type="Proteomes" id="UP000030746"/>
    </source>
</evidence>
<dbReference type="OrthoDB" id="541276at2759"/>
<dbReference type="PROSITE" id="PS50011">
    <property type="entry name" value="PROTEIN_KINASE_DOM"/>
    <property type="match status" value="1"/>
</dbReference>
<reference evidence="7 8" key="1">
    <citation type="journal article" date="2013" name="Nature">
        <title>Insights into bilaterian evolution from three spiralian genomes.</title>
        <authorList>
            <person name="Simakov O."/>
            <person name="Marletaz F."/>
            <person name="Cho S.J."/>
            <person name="Edsinger-Gonzales E."/>
            <person name="Havlak P."/>
            <person name="Hellsten U."/>
            <person name="Kuo D.H."/>
            <person name="Larsson T."/>
            <person name="Lv J."/>
            <person name="Arendt D."/>
            <person name="Savage R."/>
            <person name="Osoegawa K."/>
            <person name="de Jong P."/>
            <person name="Grimwood J."/>
            <person name="Chapman J.A."/>
            <person name="Shapiro H."/>
            <person name="Aerts A."/>
            <person name="Otillar R.P."/>
            <person name="Terry A.Y."/>
            <person name="Boore J.L."/>
            <person name="Grigoriev I.V."/>
            <person name="Lindberg D.R."/>
            <person name="Seaver E.C."/>
            <person name="Weisblat D.A."/>
            <person name="Putnam N.H."/>
            <person name="Rokhsar D.S."/>
        </authorList>
    </citation>
    <scope>NUCLEOTIDE SEQUENCE [LARGE SCALE GENOMIC DNA]</scope>
</reference>
<dbReference type="FunFam" id="1.10.510.10:FF:000571">
    <property type="entry name" value="Maternal embryonic leucine zipper kinase"/>
    <property type="match status" value="1"/>
</dbReference>
<dbReference type="GO" id="GO:0005634">
    <property type="term" value="C:nucleus"/>
    <property type="evidence" value="ECO:0007669"/>
    <property type="project" value="TreeGrafter"/>
</dbReference>
<evidence type="ECO:0000256" key="3">
    <source>
        <dbReference type="ARBA" id="ARBA00022741"/>
    </source>
</evidence>
<dbReference type="KEGG" id="lgi:LOTGIDRAFT_154250"/>
<dbReference type="AlphaFoldDB" id="V3ZDH0"/>
<dbReference type="PANTHER" id="PTHR24345">
    <property type="entry name" value="SERINE/THREONINE-PROTEIN KINASE PLK"/>
    <property type="match status" value="1"/>
</dbReference>
<proteinExistence type="predicted"/>
<keyword evidence="8" id="KW-1185">Reference proteome</keyword>
<dbReference type="RefSeq" id="XP_009060202.1">
    <property type="nucleotide sequence ID" value="XM_009061954.1"/>
</dbReference>
<dbReference type="InterPro" id="IPR011009">
    <property type="entry name" value="Kinase-like_dom_sf"/>
</dbReference>
<dbReference type="OMA" id="ACIIMEY"/>
<keyword evidence="4" id="KW-0418">Kinase</keyword>
<keyword evidence="5" id="KW-0067">ATP-binding</keyword>
<evidence type="ECO:0000256" key="1">
    <source>
        <dbReference type="ARBA" id="ARBA00022527"/>
    </source>
</evidence>
<dbReference type="EMBL" id="KB202619">
    <property type="protein sequence ID" value="ESO89163.1"/>
    <property type="molecule type" value="Genomic_DNA"/>
</dbReference>
<dbReference type="CTD" id="20236251"/>
<evidence type="ECO:0000256" key="2">
    <source>
        <dbReference type="ARBA" id="ARBA00022679"/>
    </source>
</evidence>
<dbReference type="PIRSF" id="PIRSF000654">
    <property type="entry name" value="Integrin-linked_kinase"/>
    <property type="match status" value="1"/>
</dbReference>
<gene>
    <name evidence="7" type="ORF">LOTGIDRAFT_154250</name>
</gene>
<evidence type="ECO:0000256" key="4">
    <source>
        <dbReference type="ARBA" id="ARBA00022777"/>
    </source>
</evidence>
<dbReference type="PANTHER" id="PTHR24345:SF91">
    <property type="entry name" value="SERINE_THREONINE-PROTEIN KINASE PLK4"/>
    <property type="match status" value="1"/>
</dbReference>
<keyword evidence="2" id="KW-0808">Transferase</keyword>